<protein>
    <recommendedName>
        <fullName evidence="1">ERCC4 domain-containing protein</fullName>
    </recommendedName>
</protein>
<dbReference type="InterPro" id="IPR011335">
    <property type="entry name" value="Restrct_endonuc-II-like"/>
</dbReference>
<evidence type="ECO:0000313" key="3">
    <source>
        <dbReference type="Proteomes" id="UP000283513"/>
    </source>
</evidence>
<feature type="domain" description="ERCC4" evidence="1">
    <location>
        <begin position="19"/>
        <end position="191"/>
    </location>
</feature>
<dbReference type="EMBL" id="QSHO01000008">
    <property type="protein sequence ID" value="RHC16823.1"/>
    <property type="molecule type" value="Genomic_DNA"/>
</dbReference>
<proteinExistence type="predicted"/>
<dbReference type="GO" id="GO:0006259">
    <property type="term" value="P:DNA metabolic process"/>
    <property type="evidence" value="ECO:0007669"/>
    <property type="project" value="UniProtKB-ARBA"/>
</dbReference>
<comment type="caution">
    <text evidence="2">The sequence shown here is derived from an EMBL/GenBank/DDBJ whole genome shotgun (WGS) entry which is preliminary data.</text>
</comment>
<dbReference type="Proteomes" id="UP000283513">
    <property type="component" value="Unassembled WGS sequence"/>
</dbReference>
<gene>
    <name evidence="2" type="ORF">DW856_10680</name>
</gene>
<accession>A0A3R6ASG5</accession>
<dbReference type="GO" id="GO:0003677">
    <property type="term" value="F:DNA binding"/>
    <property type="evidence" value="ECO:0007669"/>
    <property type="project" value="InterPro"/>
</dbReference>
<dbReference type="InterPro" id="IPR006166">
    <property type="entry name" value="ERCC4_domain"/>
</dbReference>
<sequence>MLIIEDKGQKEGLHILKNRYFKSHDMEVLRAPLPVGDYIIATDKVEDVIHRKSARKMELKKMDFLGTYDVSVDTKKDMQEIAGNICGKAHPRFRDECILAQNNGIKLYVLIENTDKVYSVNDVFTWHNPRVDRYNNIAYMHTLGKLLNVSLPKTKPTSGKVLAKAMLTMQLKYGVEFVFCRPEDAGAKVIELLGGSENGGE</sequence>
<dbReference type="AlphaFoldDB" id="A0A3R6ASG5"/>
<organism evidence="2 3">
    <name type="scientific">Roseburia intestinalis</name>
    <dbReference type="NCBI Taxonomy" id="166486"/>
    <lineage>
        <taxon>Bacteria</taxon>
        <taxon>Bacillati</taxon>
        <taxon>Bacillota</taxon>
        <taxon>Clostridia</taxon>
        <taxon>Lachnospirales</taxon>
        <taxon>Lachnospiraceae</taxon>
        <taxon>Roseburia</taxon>
    </lineage>
</organism>
<dbReference type="RefSeq" id="WP_118598127.1">
    <property type="nucleotide sequence ID" value="NZ_QSHO01000008.1"/>
</dbReference>
<dbReference type="Pfam" id="PF02732">
    <property type="entry name" value="ERCC4"/>
    <property type="match status" value="1"/>
</dbReference>
<dbReference type="Gene3D" id="3.40.50.10130">
    <property type="match status" value="1"/>
</dbReference>
<name>A0A3R6ASG5_9FIRM</name>
<dbReference type="SUPFAM" id="SSF52980">
    <property type="entry name" value="Restriction endonuclease-like"/>
    <property type="match status" value="1"/>
</dbReference>
<dbReference type="GO" id="GO:0004518">
    <property type="term" value="F:nuclease activity"/>
    <property type="evidence" value="ECO:0007669"/>
    <property type="project" value="InterPro"/>
</dbReference>
<evidence type="ECO:0000259" key="1">
    <source>
        <dbReference type="Pfam" id="PF02732"/>
    </source>
</evidence>
<evidence type="ECO:0000313" key="2">
    <source>
        <dbReference type="EMBL" id="RHC16823.1"/>
    </source>
</evidence>
<reference evidence="2 3" key="1">
    <citation type="submission" date="2018-08" db="EMBL/GenBank/DDBJ databases">
        <title>A genome reference for cultivated species of the human gut microbiota.</title>
        <authorList>
            <person name="Zou Y."/>
            <person name="Xue W."/>
            <person name="Luo G."/>
        </authorList>
    </citation>
    <scope>NUCLEOTIDE SEQUENCE [LARGE SCALE GENOMIC DNA]</scope>
    <source>
        <strain evidence="2 3">AM37-1AC</strain>
    </source>
</reference>